<evidence type="ECO:0000313" key="2">
    <source>
        <dbReference type="EMBL" id="MCC2136220.1"/>
    </source>
</evidence>
<dbReference type="Proteomes" id="UP001199424">
    <property type="component" value="Unassembled WGS sequence"/>
</dbReference>
<dbReference type="AlphaFoldDB" id="A0AAE3DGE7"/>
<feature type="region of interest" description="Disordered" evidence="1">
    <location>
        <begin position="1"/>
        <end position="24"/>
    </location>
</feature>
<gene>
    <name evidence="2" type="ORF">LKD31_04215</name>
</gene>
<reference evidence="2" key="1">
    <citation type="submission" date="2021-10" db="EMBL/GenBank/DDBJ databases">
        <title>Anaerobic single-cell dispensing facilitates the cultivation of human gut bacteria.</title>
        <authorList>
            <person name="Afrizal A."/>
        </authorList>
    </citation>
    <scope>NUCLEOTIDE SEQUENCE</scope>
    <source>
        <strain evidence="2">CLA-AA-H250</strain>
    </source>
</reference>
<name>A0AAE3DGE7_9FIRM</name>
<feature type="compositionally biased region" description="Basic residues" evidence="1">
    <location>
        <begin position="7"/>
        <end position="24"/>
    </location>
</feature>
<evidence type="ECO:0000256" key="1">
    <source>
        <dbReference type="SAM" id="MobiDB-lite"/>
    </source>
</evidence>
<proteinExistence type="predicted"/>
<organism evidence="2 3">
    <name type="scientific">Hominenteromicrobium mulieris</name>
    <dbReference type="NCBI Taxonomy" id="2885357"/>
    <lineage>
        <taxon>Bacteria</taxon>
        <taxon>Bacillati</taxon>
        <taxon>Bacillota</taxon>
        <taxon>Clostridia</taxon>
        <taxon>Eubacteriales</taxon>
        <taxon>Oscillospiraceae</taxon>
        <taxon>Hominenteromicrobium</taxon>
    </lineage>
</organism>
<sequence>MGSYTARVRKKPNAVRKKLRQSKTKHTLPHLFKEKVIAKYSMTSKHNNTQWKNCQEATGYLEGFSKIM</sequence>
<accession>A0AAE3DGE7</accession>
<comment type="caution">
    <text evidence="2">The sequence shown here is derived from an EMBL/GenBank/DDBJ whole genome shotgun (WGS) entry which is preliminary data.</text>
</comment>
<evidence type="ECO:0000313" key="3">
    <source>
        <dbReference type="Proteomes" id="UP001199424"/>
    </source>
</evidence>
<dbReference type="RefSeq" id="WP_308448756.1">
    <property type="nucleotide sequence ID" value="NZ_JAJEQC010000003.1"/>
</dbReference>
<protein>
    <submittedName>
        <fullName evidence="2">Uncharacterized protein</fullName>
    </submittedName>
</protein>
<keyword evidence="3" id="KW-1185">Reference proteome</keyword>
<dbReference type="EMBL" id="JAJEQC010000003">
    <property type="protein sequence ID" value="MCC2136220.1"/>
    <property type="molecule type" value="Genomic_DNA"/>
</dbReference>